<proteinExistence type="predicted"/>
<feature type="signal peptide" evidence="1">
    <location>
        <begin position="1"/>
        <end position="20"/>
    </location>
</feature>
<dbReference type="RefSeq" id="WP_117653103.1">
    <property type="nucleotide sequence ID" value="NZ_CABOGP010000006.1"/>
</dbReference>
<gene>
    <name evidence="2" type="ORF">DXC89_01625</name>
</gene>
<sequence>MKRILLTSAVLLLSLLTVSAKPKKAQETKAIDKIKYEITYRTQSVKDTTARDENGKYVYGQDDMRLEVGEMVSYFYSATKRAYDDEILKSIEVGDVAKSNVSSGNITMDFFRNYPKGKTTYIDEVLSEKFRIEEPMEQPKWEIVADSTKKILNYDCQMARTTFKGRQWTAWFAADIPLDNGPWKLCGLPGLILRASDAQQQYIFDCVGMKQTDGTADLLYNLKFDEYTKSTMKEFKEVQKKAVPQDVFAAKGIRIIEVPEEMKAEFQKAFSKPIPSNSIER</sequence>
<feature type="chain" id="PRO_5017553045" evidence="1">
    <location>
        <begin position="21"/>
        <end position="281"/>
    </location>
</feature>
<protein>
    <submittedName>
        <fullName evidence="2">GLPGLI family protein</fullName>
    </submittedName>
</protein>
<evidence type="ECO:0000256" key="1">
    <source>
        <dbReference type="SAM" id="SignalP"/>
    </source>
</evidence>
<dbReference type="Pfam" id="PF09697">
    <property type="entry name" value="Porph_ging"/>
    <property type="match status" value="1"/>
</dbReference>
<dbReference type="Proteomes" id="UP000260835">
    <property type="component" value="Unassembled WGS sequence"/>
</dbReference>
<evidence type="ECO:0000313" key="3">
    <source>
        <dbReference type="Proteomes" id="UP000260835"/>
    </source>
</evidence>
<dbReference type="InterPro" id="IPR005901">
    <property type="entry name" value="GLPGLI"/>
</dbReference>
<reference evidence="2 3" key="1">
    <citation type="submission" date="2018-08" db="EMBL/GenBank/DDBJ databases">
        <title>A genome reference for cultivated species of the human gut microbiota.</title>
        <authorList>
            <person name="Zou Y."/>
            <person name="Xue W."/>
            <person name="Luo G."/>
        </authorList>
    </citation>
    <scope>NUCLEOTIDE SEQUENCE [LARGE SCALE GENOMIC DNA]</scope>
    <source>
        <strain evidence="2 3">TF09-12</strain>
    </source>
</reference>
<accession>A0A3E4QM97</accession>
<comment type="caution">
    <text evidence="2">The sequence shown here is derived from an EMBL/GenBank/DDBJ whole genome shotgun (WGS) entry which is preliminary data.</text>
</comment>
<organism evidence="2 3">
    <name type="scientific">Prevotella disiens</name>
    <dbReference type="NCBI Taxonomy" id="28130"/>
    <lineage>
        <taxon>Bacteria</taxon>
        <taxon>Pseudomonadati</taxon>
        <taxon>Bacteroidota</taxon>
        <taxon>Bacteroidia</taxon>
        <taxon>Bacteroidales</taxon>
        <taxon>Prevotellaceae</taxon>
        <taxon>Prevotella</taxon>
    </lineage>
</organism>
<name>A0A3E4QM97_9BACT</name>
<dbReference type="EMBL" id="QSRD01000006">
    <property type="protein sequence ID" value="RGL05343.1"/>
    <property type="molecule type" value="Genomic_DNA"/>
</dbReference>
<evidence type="ECO:0000313" key="2">
    <source>
        <dbReference type="EMBL" id="RGL05343.1"/>
    </source>
</evidence>
<dbReference type="AlphaFoldDB" id="A0A3E4QM97"/>
<keyword evidence="1" id="KW-0732">Signal</keyword>
<dbReference type="NCBIfam" id="TIGR01200">
    <property type="entry name" value="GLPGLI"/>
    <property type="match status" value="1"/>
</dbReference>